<protein>
    <recommendedName>
        <fullName evidence="2">C2H2-type domain-containing protein</fullName>
    </recommendedName>
</protein>
<reference evidence="1" key="1">
    <citation type="journal article" date="2020" name="Nature">
        <title>Giant virus diversity and host interactions through global metagenomics.</title>
        <authorList>
            <person name="Schulz F."/>
            <person name="Roux S."/>
            <person name="Paez-Espino D."/>
            <person name="Jungbluth S."/>
            <person name="Walsh D.A."/>
            <person name="Denef V.J."/>
            <person name="McMahon K.D."/>
            <person name="Konstantinidis K.T."/>
            <person name="Eloe-Fadrosh E.A."/>
            <person name="Kyrpides N.C."/>
            <person name="Woyke T."/>
        </authorList>
    </citation>
    <scope>NUCLEOTIDE SEQUENCE</scope>
    <source>
        <strain evidence="1">GVMAG-M-3300023184-68</strain>
    </source>
</reference>
<proteinExistence type="predicted"/>
<accession>A0A6C0IC07</accession>
<name>A0A6C0IC07_9ZZZZ</name>
<dbReference type="AlphaFoldDB" id="A0A6C0IC07"/>
<evidence type="ECO:0008006" key="2">
    <source>
        <dbReference type="Google" id="ProtNLM"/>
    </source>
</evidence>
<evidence type="ECO:0000313" key="1">
    <source>
        <dbReference type="EMBL" id="QHT90554.1"/>
    </source>
</evidence>
<organism evidence="1">
    <name type="scientific">viral metagenome</name>
    <dbReference type="NCBI Taxonomy" id="1070528"/>
    <lineage>
        <taxon>unclassified sequences</taxon>
        <taxon>metagenomes</taxon>
        <taxon>organismal metagenomes</taxon>
    </lineage>
</organism>
<dbReference type="EMBL" id="MN740155">
    <property type="protein sequence ID" value="QHT90554.1"/>
    <property type="molecule type" value="Genomic_DNA"/>
</dbReference>
<sequence>MKIHTCSFCNYTTKHGWVFQEHLKSKKHNELINTDESSIWFNCTKCLKKYKTQSCLRRHTNRCKIPEPTVTETDNIITTNAELINHINEIKNELREVTAKMSNLQPSIINTTNNNNTNHNNIHIYLNTHCNNAMNIDQFIDSMKLVKDDFNEIDKNRFYYQGATKILKKYFAKLSLEERPMHRATPVSNRPDLYFVRDENSWKQECQSMINYQIKYIEEFESEDEQLAMTRFFEKFNDKLYDTYKELCSSDKKMERIHDKMAVSGYSQSRIDMLDELTSSNLIVLDPPVNHVVDSLSSQVPIVGVKS</sequence>